<comment type="caution">
    <text evidence="2">The sequence shown here is derived from an EMBL/GenBank/DDBJ whole genome shotgun (WGS) entry which is preliminary data.</text>
</comment>
<feature type="compositionally biased region" description="Polar residues" evidence="1">
    <location>
        <begin position="60"/>
        <end position="70"/>
    </location>
</feature>
<gene>
    <name evidence="2" type="ORF">LTR62_001189</name>
</gene>
<proteinExistence type="predicted"/>
<evidence type="ECO:0000313" key="2">
    <source>
        <dbReference type="EMBL" id="KAK5115530.1"/>
    </source>
</evidence>
<dbReference type="AlphaFoldDB" id="A0AAN7YQN9"/>
<feature type="compositionally biased region" description="Basic and acidic residues" evidence="1">
    <location>
        <begin position="50"/>
        <end position="59"/>
    </location>
</feature>
<accession>A0AAN7YQN9</accession>
<feature type="region of interest" description="Disordered" evidence="1">
    <location>
        <begin position="1"/>
        <end position="70"/>
    </location>
</feature>
<evidence type="ECO:0000313" key="3">
    <source>
        <dbReference type="Proteomes" id="UP001310890"/>
    </source>
</evidence>
<sequence length="135" mass="15071">MSDSGSSSASSSPRSTSQRPYQDLRPTLSLSILPTSKPATRTPSMTSIPEDAHVLHETSRSNSLADSTLSPYGINHDLKTILTDLLNSEAIRQDDKMRLYVQTRLMEAERQLKRQRKRRVSAPTIVLSPSEDEFV</sequence>
<dbReference type="Proteomes" id="UP001310890">
    <property type="component" value="Unassembled WGS sequence"/>
</dbReference>
<feature type="compositionally biased region" description="Polar residues" evidence="1">
    <location>
        <begin position="28"/>
        <end position="47"/>
    </location>
</feature>
<organism evidence="2 3">
    <name type="scientific">Meristemomyces frigidus</name>
    <dbReference type="NCBI Taxonomy" id="1508187"/>
    <lineage>
        <taxon>Eukaryota</taxon>
        <taxon>Fungi</taxon>
        <taxon>Dikarya</taxon>
        <taxon>Ascomycota</taxon>
        <taxon>Pezizomycotina</taxon>
        <taxon>Dothideomycetes</taxon>
        <taxon>Dothideomycetidae</taxon>
        <taxon>Mycosphaerellales</taxon>
        <taxon>Teratosphaeriaceae</taxon>
        <taxon>Meristemomyces</taxon>
    </lineage>
</organism>
<protein>
    <submittedName>
        <fullName evidence="2">Uncharacterized protein</fullName>
    </submittedName>
</protein>
<feature type="compositionally biased region" description="Low complexity" evidence="1">
    <location>
        <begin position="1"/>
        <end position="17"/>
    </location>
</feature>
<name>A0AAN7YQN9_9PEZI</name>
<evidence type="ECO:0000256" key="1">
    <source>
        <dbReference type="SAM" id="MobiDB-lite"/>
    </source>
</evidence>
<dbReference type="EMBL" id="JAVRRL010000012">
    <property type="protein sequence ID" value="KAK5115530.1"/>
    <property type="molecule type" value="Genomic_DNA"/>
</dbReference>
<reference evidence="2" key="1">
    <citation type="submission" date="2023-08" db="EMBL/GenBank/DDBJ databases">
        <title>Black Yeasts Isolated from many extreme environments.</title>
        <authorList>
            <person name="Coleine C."/>
            <person name="Stajich J.E."/>
            <person name="Selbmann L."/>
        </authorList>
    </citation>
    <scope>NUCLEOTIDE SEQUENCE</scope>
    <source>
        <strain evidence="2">CCFEE 5401</strain>
    </source>
</reference>